<evidence type="ECO:0000256" key="2">
    <source>
        <dbReference type="ARBA" id="ARBA00009677"/>
    </source>
</evidence>
<dbReference type="OrthoDB" id="9792068at2"/>
<evidence type="ECO:0000313" key="8">
    <source>
        <dbReference type="EMBL" id="SDB10591.1"/>
    </source>
</evidence>
<dbReference type="EMBL" id="FMXR01000006">
    <property type="protein sequence ID" value="SDB10591.1"/>
    <property type="molecule type" value="Genomic_DNA"/>
</dbReference>
<evidence type="ECO:0000256" key="4">
    <source>
        <dbReference type="ARBA" id="ARBA00023143"/>
    </source>
</evidence>
<comment type="function">
    <text evidence="5 6">Structural component of flagellum, the bacterial motility apparatus. Part of the rod structure of flagellar basal body.</text>
</comment>
<keyword evidence="8" id="KW-0282">Flagellum</keyword>
<evidence type="ECO:0000259" key="7">
    <source>
        <dbReference type="Pfam" id="PF00460"/>
    </source>
</evidence>
<protein>
    <recommendedName>
        <fullName evidence="3 6">Flagellar basal body rod protein FlgB</fullName>
    </recommendedName>
</protein>
<evidence type="ECO:0000256" key="1">
    <source>
        <dbReference type="ARBA" id="ARBA00004117"/>
    </source>
</evidence>
<keyword evidence="4 6" id="KW-0975">Bacterial flagellum</keyword>
<accession>A0A1G6AQE0</accession>
<sequence length="130" mass="14671">MISTNAFSYADVLTKAADASYLRETLISNNIANVDTVGYKRQDVGFESVLERELGMSKYEMLDQKIENIHMNHLTATAYTDAENFSYREDGNNVDIDTENVELAAEQIRYQGLTESIDQEFSRLKSAIGN</sequence>
<dbReference type="InterPro" id="IPR001444">
    <property type="entry name" value="Flag_bb_rod_N"/>
</dbReference>
<dbReference type="PROSITE" id="PS00588">
    <property type="entry name" value="FLAGELLA_BB_ROD"/>
    <property type="match status" value="1"/>
</dbReference>
<gene>
    <name evidence="8" type="ORF">SAMN02910417_00845</name>
</gene>
<dbReference type="PANTHER" id="PTHR30435:SF12">
    <property type="entry name" value="FLAGELLAR BASAL BODY ROD PROTEIN FLGB"/>
    <property type="match status" value="1"/>
</dbReference>
<organism evidence="8 9">
    <name type="scientific">Eubacterium oxidoreducens</name>
    <dbReference type="NCBI Taxonomy" id="1732"/>
    <lineage>
        <taxon>Bacteria</taxon>
        <taxon>Bacillati</taxon>
        <taxon>Bacillota</taxon>
        <taxon>Clostridia</taxon>
        <taxon>Eubacteriales</taxon>
        <taxon>Eubacteriaceae</taxon>
        <taxon>Eubacterium</taxon>
    </lineage>
</organism>
<dbReference type="InterPro" id="IPR019776">
    <property type="entry name" value="Flagellar_basal_body_rod_CS"/>
</dbReference>
<dbReference type="PIRSF" id="PIRSF002889">
    <property type="entry name" value="Rod_FlgB"/>
    <property type="match status" value="1"/>
</dbReference>
<evidence type="ECO:0000256" key="5">
    <source>
        <dbReference type="ARBA" id="ARBA00024934"/>
    </source>
</evidence>
<dbReference type="InterPro" id="IPR006300">
    <property type="entry name" value="FlgB"/>
</dbReference>
<reference evidence="8 9" key="1">
    <citation type="submission" date="2016-10" db="EMBL/GenBank/DDBJ databases">
        <authorList>
            <person name="de Groot N.N."/>
        </authorList>
    </citation>
    <scope>NUCLEOTIDE SEQUENCE [LARGE SCALE GENOMIC DNA]</scope>
    <source>
        <strain evidence="8 9">DSM 3217</strain>
    </source>
</reference>
<keyword evidence="8" id="KW-0966">Cell projection</keyword>
<keyword evidence="9" id="KW-1185">Reference proteome</keyword>
<dbReference type="STRING" id="1732.SAMN02910417_00845"/>
<comment type="similarity">
    <text evidence="2 6">Belongs to the flagella basal body rod proteins family.</text>
</comment>
<dbReference type="Pfam" id="PF00460">
    <property type="entry name" value="Flg_bb_rod"/>
    <property type="match status" value="1"/>
</dbReference>
<dbReference type="PANTHER" id="PTHR30435">
    <property type="entry name" value="FLAGELLAR PROTEIN"/>
    <property type="match status" value="1"/>
</dbReference>
<evidence type="ECO:0000256" key="3">
    <source>
        <dbReference type="ARBA" id="ARBA00014376"/>
    </source>
</evidence>
<dbReference type="GO" id="GO:0030694">
    <property type="term" value="C:bacterial-type flagellum basal body, rod"/>
    <property type="evidence" value="ECO:0007669"/>
    <property type="project" value="InterPro"/>
</dbReference>
<dbReference type="NCBIfam" id="TIGR01396">
    <property type="entry name" value="FlgB"/>
    <property type="match status" value="1"/>
</dbReference>
<dbReference type="Proteomes" id="UP000199228">
    <property type="component" value="Unassembled WGS sequence"/>
</dbReference>
<proteinExistence type="inferred from homology"/>
<dbReference type="AlphaFoldDB" id="A0A1G6AQE0"/>
<keyword evidence="8" id="KW-0969">Cilium</keyword>
<comment type="subcellular location">
    <subcellularLocation>
        <location evidence="1 6">Bacterial flagellum basal body</location>
    </subcellularLocation>
</comment>
<dbReference type="GO" id="GO:0071978">
    <property type="term" value="P:bacterial-type flagellum-dependent swarming motility"/>
    <property type="evidence" value="ECO:0007669"/>
    <property type="project" value="TreeGrafter"/>
</dbReference>
<feature type="domain" description="Flagellar basal body rod protein N-terminal" evidence="7">
    <location>
        <begin position="27"/>
        <end position="40"/>
    </location>
</feature>
<comment type="subunit">
    <text evidence="6">The basal body constitutes a major portion of the flagellar organelle and consists of a number of rings mounted on a central rod.</text>
</comment>
<evidence type="ECO:0000313" key="9">
    <source>
        <dbReference type="Proteomes" id="UP000199228"/>
    </source>
</evidence>
<name>A0A1G6AQE0_EUBOX</name>
<evidence type="ECO:0000256" key="6">
    <source>
        <dbReference type="PIRNR" id="PIRNR002889"/>
    </source>
</evidence>